<dbReference type="InterPro" id="IPR000627">
    <property type="entry name" value="Intradiol_dOase_C"/>
</dbReference>
<reference evidence="4 5" key="1">
    <citation type="journal article" date="2016" name="PLoS Pathog.">
        <title>Biosynthesis of antibiotic leucinostatins in bio-control fungus Purpureocillium lilacinum and their inhibition on phytophthora revealed by genome mining.</title>
        <authorList>
            <person name="Wang G."/>
            <person name="Liu Z."/>
            <person name="Lin R."/>
            <person name="Li E."/>
            <person name="Mao Z."/>
            <person name="Ling J."/>
            <person name="Yang Y."/>
            <person name="Yin W.B."/>
            <person name="Xie B."/>
        </authorList>
    </citation>
    <scope>NUCLEOTIDE SEQUENCE [LARGE SCALE GENOMIC DNA]</scope>
    <source>
        <strain evidence="4">170</strain>
    </source>
</reference>
<organism evidence="4 5">
    <name type="scientific">Pochonia chlamydosporia 170</name>
    <dbReference type="NCBI Taxonomy" id="1380566"/>
    <lineage>
        <taxon>Eukaryota</taxon>
        <taxon>Fungi</taxon>
        <taxon>Dikarya</taxon>
        <taxon>Ascomycota</taxon>
        <taxon>Pezizomycotina</taxon>
        <taxon>Sordariomycetes</taxon>
        <taxon>Hypocreomycetidae</taxon>
        <taxon>Hypocreales</taxon>
        <taxon>Clavicipitaceae</taxon>
        <taxon>Pochonia</taxon>
    </lineage>
</organism>
<feature type="signal peptide" evidence="2">
    <location>
        <begin position="1"/>
        <end position="19"/>
    </location>
</feature>
<evidence type="ECO:0000256" key="2">
    <source>
        <dbReference type="SAM" id="SignalP"/>
    </source>
</evidence>
<dbReference type="SUPFAM" id="SSF49482">
    <property type="entry name" value="Aromatic compound dioxygenase"/>
    <property type="match status" value="1"/>
</dbReference>
<dbReference type="Pfam" id="PF00775">
    <property type="entry name" value="Dioxygenase_C"/>
    <property type="match status" value="1"/>
</dbReference>
<feature type="domain" description="Intradiol ring-cleavage dioxygenases" evidence="3">
    <location>
        <begin position="136"/>
        <end position="223"/>
    </location>
</feature>
<dbReference type="GO" id="GO:0016702">
    <property type="term" value="F:oxidoreductase activity, acting on single donors with incorporation of molecular oxygen, incorporation of two atoms of oxygen"/>
    <property type="evidence" value="ECO:0007669"/>
    <property type="project" value="InterPro"/>
</dbReference>
<protein>
    <submittedName>
        <fullName evidence="4">Extracellular dioxygenase</fullName>
    </submittedName>
</protein>
<keyword evidence="4" id="KW-0223">Dioxygenase</keyword>
<dbReference type="PANTHER" id="PTHR34315:SF1">
    <property type="entry name" value="INTRADIOL RING-CLEAVAGE DIOXYGENASES DOMAIN-CONTAINING PROTEIN-RELATED"/>
    <property type="match status" value="1"/>
</dbReference>
<keyword evidence="5" id="KW-1185">Reference proteome</keyword>
<feature type="compositionally biased region" description="Gly residues" evidence="1">
    <location>
        <begin position="343"/>
        <end position="353"/>
    </location>
</feature>
<dbReference type="STRING" id="1380566.A0A179FKS8"/>
<comment type="caution">
    <text evidence="4">The sequence shown here is derived from an EMBL/GenBank/DDBJ whole genome shotgun (WGS) entry which is preliminary data.</text>
</comment>
<dbReference type="GO" id="GO:0008199">
    <property type="term" value="F:ferric iron binding"/>
    <property type="evidence" value="ECO:0007669"/>
    <property type="project" value="InterPro"/>
</dbReference>
<accession>A0A179FKS8</accession>
<dbReference type="KEGG" id="pchm:VFPPC_07814"/>
<dbReference type="InterPro" id="IPR015889">
    <property type="entry name" value="Intradiol_dOase_core"/>
</dbReference>
<dbReference type="CDD" id="cd03457">
    <property type="entry name" value="intradiol_dioxygenase_like"/>
    <property type="match status" value="1"/>
</dbReference>
<dbReference type="Gene3D" id="2.60.130.10">
    <property type="entry name" value="Aromatic compound dioxygenase"/>
    <property type="match status" value="1"/>
</dbReference>
<proteinExistence type="predicted"/>
<name>A0A179FKS8_METCM</name>
<evidence type="ECO:0000313" key="4">
    <source>
        <dbReference type="EMBL" id="OAQ66235.1"/>
    </source>
</evidence>
<dbReference type="AlphaFoldDB" id="A0A179FKS8"/>
<dbReference type="RefSeq" id="XP_018143322.1">
    <property type="nucleotide sequence ID" value="XM_018286617.1"/>
</dbReference>
<keyword evidence="4" id="KW-0560">Oxidoreductase</keyword>
<dbReference type="OrthoDB" id="121380at2759"/>
<keyword evidence="2" id="KW-0732">Signal</keyword>
<evidence type="ECO:0000259" key="3">
    <source>
        <dbReference type="Pfam" id="PF00775"/>
    </source>
</evidence>
<gene>
    <name evidence="4" type="ORF">VFPPC_07814</name>
</gene>
<sequence>MYLKAVASSVLLLSSLSSAHPGHDATEEILERRSFKNSVRHASLAHCADKLKARGVQGRNMERRAATAAMARLSRGISKRDTDSVLAESHNKTSLGYSENTSISDLFSGNASCVLTPEVTQGPYYVGGEYIRKNVTEGQSGVDILLDYQVIDVGTCDPVPNVYVEIWHCNSTGVYSGVVANGNGESSDETNINKTFLRGIQKTDSDGVAQFDSLFPGHYTGRTTHIHVMVHTNATELSNHTLGNEVYASHVGQAFFDQDLITSVEKVEPYASNTQSLTKNSDDSILAEEADTVDPLMAYTLLGNSVSDGLFAWLAFGINTSYVSEVQPASFYYESGGVENPNSGGGGPGGNGGGPPPSGGPSGRPGGTNGTGTSGGIASPTSVSMGNRYTIGAVTLSLVGFLLPLLWL</sequence>
<dbReference type="GeneID" id="28850611"/>
<feature type="region of interest" description="Disordered" evidence="1">
    <location>
        <begin position="340"/>
        <end position="379"/>
    </location>
</feature>
<dbReference type="Proteomes" id="UP000078397">
    <property type="component" value="Unassembled WGS sequence"/>
</dbReference>
<evidence type="ECO:0000313" key="5">
    <source>
        <dbReference type="Proteomes" id="UP000078397"/>
    </source>
</evidence>
<evidence type="ECO:0000256" key="1">
    <source>
        <dbReference type="SAM" id="MobiDB-lite"/>
    </source>
</evidence>
<dbReference type="PANTHER" id="PTHR34315">
    <property type="match status" value="1"/>
</dbReference>
<feature type="compositionally biased region" description="Gly residues" evidence="1">
    <location>
        <begin position="360"/>
        <end position="375"/>
    </location>
</feature>
<dbReference type="EMBL" id="LSBJ02000004">
    <property type="protein sequence ID" value="OAQ66235.1"/>
    <property type="molecule type" value="Genomic_DNA"/>
</dbReference>
<feature type="chain" id="PRO_5008101829" evidence="2">
    <location>
        <begin position="20"/>
        <end position="408"/>
    </location>
</feature>